<reference evidence="10 11" key="1">
    <citation type="submission" date="2019-02" db="EMBL/GenBank/DDBJ databases">
        <title>Deep-cultivation of Planctomycetes and their phenomic and genomic characterization uncovers novel biology.</title>
        <authorList>
            <person name="Wiegand S."/>
            <person name="Jogler M."/>
            <person name="Boedeker C."/>
            <person name="Pinto D."/>
            <person name="Vollmers J."/>
            <person name="Rivas-Marin E."/>
            <person name="Kohn T."/>
            <person name="Peeters S.H."/>
            <person name="Heuer A."/>
            <person name="Rast P."/>
            <person name="Oberbeckmann S."/>
            <person name="Bunk B."/>
            <person name="Jeske O."/>
            <person name="Meyerdierks A."/>
            <person name="Storesund J.E."/>
            <person name="Kallscheuer N."/>
            <person name="Luecker S."/>
            <person name="Lage O.M."/>
            <person name="Pohl T."/>
            <person name="Merkel B.J."/>
            <person name="Hornburger P."/>
            <person name="Mueller R.-W."/>
            <person name="Bruemmer F."/>
            <person name="Labrenz M."/>
            <person name="Spormann A.M."/>
            <person name="Op den Camp H."/>
            <person name="Overmann J."/>
            <person name="Amann R."/>
            <person name="Jetten M.S.M."/>
            <person name="Mascher T."/>
            <person name="Medema M.H."/>
            <person name="Devos D.P."/>
            <person name="Kaster A.-K."/>
            <person name="Ovreas L."/>
            <person name="Rohde M."/>
            <person name="Galperin M.Y."/>
            <person name="Jogler C."/>
        </authorList>
    </citation>
    <scope>NUCLEOTIDE SEQUENCE [LARGE SCALE GENOMIC DNA]</scope>
    <source>
        <strain evidence="10 11">Pla133</strain>
    </source>
</reference>
<feature type="domain" description="Radical SAM core" evidence="9">
    <location>
        <begin position="171"/>
        <end position="399"/>
    </location>
</feature>
<keyword evidence="5" id="KW-0479">Metal-binding</keyword>
<dbReference type="PANTHER" id="PTHR43409:SF7">
    <property type="entry name" value="BLL1977 PROTEIN"/>
    <property type="match status" value="1"/>
</dbReference>
<evidence type="ECO:0000256" key="6">
    <source>
        <dbReference type="ARBA" id="ARBA00023004"/>
    </source>
</evidence>
<dbReference type="InterPro" id="IPR058240">
    <property type="entry name" value="rSAM_sf"/>
</dbReference>
<evidence type="ECO:0000313" key="10">
    <source>
        <dbReference type="EMBL" id="QDU64995.1"/>
    </source>
</evidence>
<dbReference type="InterPro" id="IPR034466">
    <property type="entry name" value="Methyltransferase_Class_B"/>
</dbReference>
<dbReference type="CDD" id="cd01335">
    <property type="entry name" value="Radical_SAM"/>
    <property type="match status" value="1"/>
</dbReference>
<dbReference type="RefSeq" id="WP_145061204.1">
    <property type="nucleotide sequence ID" value="NZ_CP036287.1"/>
</dbReference>
<dbReference type="GO" id="GO:0046872">
    <property type="term" value="F:metal ion binding"/>
    <property type="evidence" value="ECO:0007669"/>
    <property type="project" value="UniProtKB-KW"/>
</dbReference>
<dbReference type="GO" id="GO:0051539">
    <property type="term" value="F:4 iron, 4 sulfur cluster binding"/>
    <property type="evidence" value="ECO:0007669"/>
    <property type="project" value="UniProtKB-KW"/>
</dbReference>
<dbReference type="CDD" id="cd02068">
    <property type="entry name" value="radical_SAM_B12_BD"/>
    <property type="match status" value="1"/>
</dbReference>
<dbReference type="SUPFAM" id="SSF102114">
    <property type="entry name" value="Radical SAM enzymes"/>
    <property type="match status" value="1"/>
</dbReference>
<dbReference type="GO" id="GO:0003824">
    <property type="term" value="F:catalytic activity"/>
    <property type="evidence" value="ECO:0007669"/>
    <property type="project" value="InterPro"/>
</dbReference>
<dbReference type="InterPro" id="IPR023404">
    <property type="entry name" value="rSAM_horseshoe"/>
</dbReference>
<keyword evidence="6" id="KW-0408">Iron</keyword>
<dbReference type="SFLD" id="SFLDG01123">
    <property type="entry name" value="methyltransferase_(Class_B)"/>
    <property type="match status" value="1"/>
</dbReference>
<keyword evidence="11" id="KW-1185">Reference proteome</keyword>
<dbReference type="Proteomes" id="UP000316921">
    <property type="component" value="Chromosome"/>
</dbReference>
<dbReference type="Pfam" id="PF02310">
    <property type="entry name" value="B12-binding"/>
    <property type="match status" value="1"/>
</dbReference>
<proteinExistence type="predicted"/>
<dbReference type="EMBL" id="CP036287">
    <property type="protein sequence ID" value="QDU64995.1"/>
    <property type="molecule type" value="Genomic_DNA"/>
</dbReference>
<dbReference type="KEGG" id="pbap:Pla133_00570"/>
<dbReference type="SUPFAM" id="SSF52242">
    <property type="entry name" value="Cobalamin (vitamin B12)-binding domain"/>
    <property type="match status" value="1"/>
</dbReference>
<dbReference type="SFLD" id="SFLDS00029">
    <property type="entry name" value="Radical_SAM"/>
    <property type="match status" value="1"/>
</dbReference>
<dbReference type="InterPro" id="IPR006638">
    <property type="entry name" value="Elp3/MiaA/NifB-like_rSAM"/>
</dbReference>
<sequence>MKVLFINEYLPQEMLGIMWLSRAIKDAGHECKALFIPDKEWLDKIVEYDPDVVCYSVTTGMHLYFADIHRRVKQVVPNAFTVAGGPHPTFSPEYVEQGEFDAICRGEGEFAMAELLNKLEKGEDVKETLNFWFRDRETGEVTRNCQRPLVQDLDELGHPDRDVIYEAGAIYADSDRKVFVTQRGCPMNCSFCFHHAWKKKVYDAKNKEYTRKRSVDHVIAEIKAVQAKYPLKFVHFLDDIFNLRNDWLEEFCEKYPKEVGLPFDVILMANMTSERHIDLLKQAGCVYARIAIEAASDYVRNAVFRKNTTRQQLTDAAGWIKSKGIRLGTLNMLGGPGGTMEDELDTLRLNIECKADHPLVSIMQPYPEFDIADMTKDMGYAVAGYDDFPEKFNRTSSIEFENKHQIENLHKLFPIVTRFPWMMPVVPTLIKQRWLAKPMLISYMLFSEYMVAEQAKLYANAQGLGGPRYWAPVDFVRRLATKGVLRVYENFFARFVDRFSKRGDSQAALKLQMGDERVIAHMD</sequence>
<protein>
    <submittedName>
        <fullName evidence="10">B12 binding domain protein</fullName>
    </submittedName>
</protein>
<feature type="domain" description="B12-binding" evidence="8">
    <location>
        <begin position="1"/>
        <end position="126"/>
    </location>
</feature>
<dbReference type="InterPro" id="IPR036724">
    <property type="entry name" value="Cobalamin-bd_sf"/>
</dbReference>
<dbReference type="InterPro" id="IPR007197">
    <property type="entry name" value="rSAM"/>
</dbReference>
<dbReference type="InterPro" id="IPR051198">
    <property type="entry name" value="BchE-like"/>
</dbReference>
<evidence type="ECO:0000259" key="9">
    <source>
        <dbReference type="PROSITE" id="PS51918"/>
    </source>
</evidence>
<evidence type="ECO:0000256" key="2">
    <source>
        <dbReference type="ARBA" id="ARBA00022603"/>
    </source>
</evidence>
<dbReference type="Pfam" id="PF04055">
    <property type="entry name" value="Radical_SAM"/>
    <property type="match status" value="1"/>
</dbReference>
<comment type="cofactor">
    <cofactor evidence="1">
        <name>[4Fe-4S] cluster</name>
        <dbReference type="ChEBI" id="CHEBI:49883"/>
    </cofactor>
</comment>
<dbReference type="PANTHER" id="PTHR43409">
    <property type="entry name" value="ANAEROBIC MAGNESIUM-PROTOPORPHYRIN IX MONOMETHYL ESTER CYCLASE-RELATED"/>
    <property type="match status" value="1"/>
</dbReference>
<keyword evidence="4" id="KW-0949">S-adenosyl-L-methionine</keyword>
<keyword evidence="3" id="KW-0808">Transferase</keyword>
<dbReference type="InterPro" id="IPR006158">
    <property type="entry name" value="Cobalamin-bd"/>
</dbReference>
<keyword evidence="2" id="KW-0489">Methyltransferase</keyword>
<dbReference type="Gene3D" id="3.80.30.20">
    <property type="entry name" value="tm_1862 like domain"/>
    <property type="match status" value="1"/>
</dbReference>
<name>A0A518BDE3_9BACT</name>
<dbReference type="Gene3D" id="3.40.50.280">
    <property type="entry name" value="Cobalamin-binding domain"/>
    <property type="match status" value="1"/>
</dbReference>
<dbReference type="AlphaFoldDB" id="A0A518BDE3"/>
<dbReference type="GO" id="GO:0031419">
    <property type="term" value="F:cobalamin binding"/>
    <property type="evidence" value="ECO:0007669"/>
    <property type="project" value="InterPro"/>
</dbReference>
<gene>
    <name evidence="10" type="ORF">Pla133_00570</name>
</gene>
<organism evidence="10 11">
    <name type="scientific">Engelhardtia mirabilis</name>
    <dbReference type="NCBI Taxonomy" id="2528011"/>
    <lineage>
        <taxon>Bacteria</taxon>
        <taxon>Pseudomonadati</taxon>
        <taxon>Planctomycetota</taxon>
        <taxon>Planctomycetia</taxon>
        <taxon>Planctomycetia incertae sedis</taxon>
        <taxon>Engelhardtia</taxon>
    </lineage>
</organism>
<evidence type="ECO:0000256" key="4">
    <source>
        <dbReference type="ARBA" id="ARBA00022691"/>
    </source>
</evidence>
<evidence type="ECO:0000256" key="7">
    <source>
        <dbReference type="ARBA" id="ARBA00023014"/>
    </source>
</evidence>
<evidence type="ECO:0000256" key="1">
    <source>
        <dbReference type="ARBA" id="ARBA00001966"/>
    </source>
</evidence>
<dbReference type="SFLD" id="SFLDG01082">
    <property type="entry name" value="B12-binding_domain_containing"/>
    <property type="match status" value="1"/>
</dbReference>
<evidence type="ECO:0000259" key="8">
    <source>
        <dbReference type="PROSITE" id="PS51332"/>
    </source>
</evidence>
<evidence type="ECO:0000256" key="5">
    <source>
        <dbReference type="ARBA" id="ARBA00022723"/>
    </source>
</evidence>
<evidence type="ECO:0000256" key="3">
    <source>
        <dbReference type="ARBA" id="ARBA00022679"/>
    </source>
</evidence>
<dbReference type="PROSITE" id="PS51332">
    <property type="entry name" value="B12_BINDING"/>
    <property type="match status" value="1"/>
</dbReference>
<accession>A0A518BDE3</accession>
<dbReference type="SMART" id="SM00729">
    <property type="entry name" value="Elp3"/>
    <property type="match status" value="1"/>
</dbReference>
<dbReference type="PROSITE" id="PS51918">
    <property type="entry name" value="RADICAL_SAM"/>
    <property type="match status" value="1"/>
</dbReference>
<evidence type="ECO:0000313" key="11">
    <source>
        <dbReference type="Proteomes" id="UP000316921"/>
    </source>
</evidence>
<keyword evidence="7" id="KW-0411">Iron-sulfur</keyword>